<reference evidence="2" key="4">
    <citation type="submission" date="2017-01" db="UniProtKB">
        <authorList>
            <consortium name="EnsemblFungi"/>
        </authorList>
    </citation>
    <scope>IDENTIFICATION</scope>
    <source>
        <strain evidence="2">PH-1 / ATCC MYA-4620 / FGSC 9075 / NRRL 31084</strain>
    </source>
</reference>
<sequence length="40" mass="4580">MDPKMIKLIKQRYRQSQLLVNNCDMLSASQNILSGTKSLL</sequence>
<proteinExistence type="predicted"/>
<dbReference type="VEuPathDB" id="FungiDB:FGRAMPH1_01G14323"/>
<gene>
    <name evidence="1" type="ORF">FGRAMPH1_01T14323</name>
</gene>
<accession>A0A098DJ53</accession>
<protein>
    <submittedName>
        <fullName evidence="1">Chromosome 2, complete genome</fullName>
    </submittedName>
</protein>
<dbReference type="Proteomes" id="UP000070720">
    <property type="component" value="Chromosome 2"/>
</dbReference>
<dbReference type="InParanoid" id="A0A098DJ53"/>
<dbReference type="EMBL" id="HG970333">
    <property type="protein sequence ID" value="CEF78964.1"/>
    <property type="molecule type" value="Genomic_DNA"/>
</dbReference>
<dbReference type="AlphaFoldDB" id="A0A098DJ53"/>
<reference evidence="2 3" key="1">
    <citation type="journal article" date="2007" name="Science">
        <title>The Fusarium graminearum genome reveals a link between localized polymorphism and pathogen specialization.</title>
        <authorList>
            <person name="Cuomo C.A."/>
            <person name="Gueldener U."/>
            <person name="Xu J.-R."/>
            <person name="Trail F."/>
            <person name="Turgeon B.G."/>
            <person name="Di Pietro A."/>
            <person name="Walton J.D."/>
            <person name="Ma L.-J."/>
            <person name="Baker S.E."/>
            <person name="Rep M."/>
            <person name="Adam G."/>
            <person name="Antoniw J."/>
            <person name="Baldwin T."/>
            <person name="Calvo S.E."/>
            <person name="Chang Y.-L."/>
            <person name="DeCaprio D."/>
            <person name="Gale L.R."/>
            <person name="Gnerre S."/>
            <person name="Goswami R.S."/>
            <person name="Hammond-Kosack K."/>
            <person name="Harris L.J."/>
            <person name="Hilburn K."/>
            <person name="Kennell J.C."/>
            <person name="Kroken S."/>
            <person name="Magnuson J.K."/>
            <person name="Mannhaupt G."/>
            <person name="Mauceli E.W."/>
            <person name="Mewes H.-W."/>
            <person name="Mitterbauer R."/>
            <person name="Muehlbauer G."/>
            <person name="Muensterkoetter M."/>
            <person name="Nelson D."/>
            <person name="O'Donnell K."/>
            <person name="Ouellet T."/>
            <person name="Qi W."/>
            <person name="Quesneville H."/>
            <person name="Roncero M.I.G."/>
            <person name="Seong K.-Y."/>
            <person name="Tetko I.V."/>
            <person name="Urban M."/>
            <person name="Waalwijk C."/>
            <person name="Ward T.J."/>
            <person name="Yao J."/>
            <person name="Birren B.W."/>
            <person name="Kistler H.C."/>
        </authorList>
    </citation>
    <scope>NUCLEOTIDE SEQUENCE [LARGE SCALE GENOMIC DNA]</scope>
    <source>
        <strain evidence="3">ATCC MYA-4620 / CBS 123657 / FGSC 9075 / NRRL 31084 / PH-1</strain>
        <strain evidence="2">PH-1 / ATCC MYA-4620 / FGSC 9075 / NRRL 31084</strain>
    </source>
</reference>
<keyword evidence="3" id="KW-1185">Reference proteome</keyword>
<organism evidence="1 3">
    <name type="scientific">Gibberella zeae (strain ATCC MYA-4620 / CBS 123657 / FGSC 9075 / NRRL 31084 / PH-1)</name>
    <name type="common">Wheat head blight fungus</name>
    <name type="synonym">Fusarium graminearum</name>
    <dbReference type="NCBI Taxonomy" id="229533"/>
    <lineage>
        <taxon>Eukaryota</taxon>
        <taxon>Fungi</taxon>
        <taxon>Dikarya</taxon>
        <taxon>Ascomycota</taxon>
        <taxon>Pezizomycotina</taxon>
        <taxon>Sordariomycetes</taxon>
        <taxon>Hypocreomycetidae</taxon>
        <taxon>Hypocreales</taxon>
        <taxon>Nectriaceae</taxon>
        <taxon>Fusarium</taxon>
    </lineage>
</organism>
<name>A0A098DJ53_GIBZE</name>
<evidence type="ECO:0000313" key="1">
    <source>
        <dbReference type="EMBL" id="CEF78964.1"/>
    </source>
</evidence>
<accession>A0A0E0S639</accession>
<evidence type="ECO:0000313" key="3">
    <source>
        <dbReference type="Proteomes" id="UP000070720"/>
    </source>
</evidence>
<reference evidence="2 3" key="2">
    <citation type="journal article" date="2010" name="Nature">
        <title>Comparative genomics reveals mobile pathogenicity chromosomes in Fusarium.</title>
        <authorList>
            <person name="Ma L.J."/>
            <person name="van der Does H.C."/>
            <person name="Borkovich K.A."/>
            <person name="Coleman J.J."/>
            <person name="Daboussi M.J."/>
            <person name="Di Pietro A."/>
            <person name="Dufresne M."/>
            <person name="Freitag M."/>
            <person name="Grabherr M."/>
            <person name="Henrissat B."/>
            <person name="Houterman P.M."/>
            <person name="Kang S."/>
            <person name="Shim W.B."/>
            <person name="Woloshuk C."/>
            <person name="Xie X."/>
            <person name="Xu J.R."/>
            <person name="Antoniw J."/>
            <person name="Baker S.E."/>
            <person name="Bluhm B.H."/>
            <person name="Breakspear A."/>
            <person name="Brown D.W."/>
            <person name="Butchko R.A."/>
            <person name="Chapman S."/>
            <person name="Coulson R."/>
            <person name="Coutinho P.M."/>
            <person name="Danchin E.G."/>
            <person name="Diener A."/>
            <person name="Gale L.R."/>
            <person name="Gardiner D.M."/>
            <person name="Goff S."/>
            <person name="Hammond-Kosack K.E."/>
            <person name="Hilburn K."/>
            <person name="Hua-Van A."/>
            <person name="Jonkers W."/>
            <person name="Kazan K."/>
            <person name="Kodira C.D."/>
            <person name="Koehrsen M."/>
            <person name="Kumar L."/>
            <person name="Lee Y.H."/>
            <person name="Li L."/>
            <person name="Manners J.M."/>
            <person name="Miranda-Saavedra D."/>
            <person name="Mukherjee M."/>
            <person name="Park G."/>
            <person name="Park J."/>
            <person name="Park S.Y."/>
            <person name="Proctor R.H."/>
            <person name="Regev A."/>
            <person name="Ruiz-Roldan M.C."/>
            <person name="Sain D."/>
            <person name="Sakthikumar S."/>
            <person name="Sykes S."/>
            <person name="Schwartz D.C."/>
            <person name="Turgeon B.G."/>
            <person name="Wapinski I."/>
            <person name="Yoder O."/>
            <person name="Young S."/>
            <person name="Zeng Q."/>
            <person name="Zhou S."/>
            <person name="Galagan J."/>
            <person name="Cuomo C.A."/>
            <person name="Kistler H.C."/>
            <person name="Rep M."/>
        </authorList>
    </citation>
    <scope>GENOME REANNOTATION</scope>
    <source>
        <strain evidence="3">ATCC MYA-4620 / CBS 123657 / FGSC 9075 / NRRL 31084 / PH-1</strain>
        <strain evidence="2">PH-1 / ATCC MYA-4620 / FGSC 9075 / NRRL 31084</strain>
    </source>
</reference>
<evidence type="ECO:0000313" key="2">
    <source>
        <dbReference type="EnsemblFungi" id="CEF78964"/>
    </source>
</evidence>
<dbReference type="EnsemblFungi" id="CEF78964">
    <property type="protein sequence ID" value="CEF78964"/>
    <property type="gene ID" value="FGRRES_20191"/>
</dbReference>
<reference evidence="1 3" key="3">
    <citation type="journal article" date="2015" name="BMC Genomics">
        <title>The completed genome sequence of the pathogenic ascomycete fungus Fusarium graminearum.</title>
        <authorList>
            <person name="King R."/>
            <person name="Urban M."/>
            <person name="Hammond-Kosack M.C."/>
            <person name="Hassani-Pak K."/>
            <person name="Hammond-Kosack K.E."/>
        </authorList>
    </citation>
    <scope>NUCLEOTIDE SEQUENCE [LARGE SCALE GENOMIC DNA]</scope>
    <source>
        <strain evidence="3">ATCC MYA-4620 / CBS 123657 / FGSC 9075 / NRRL 31084 / PH-1</strain>
        <strain evidence="1">PH-1</strain>
    </source>
</reference>